<evidence type="ECO:0000313" key="5">
    <source>
        <dbReference type="Proteomes" id="UP000044602"/>
    </source>
</evidence>
<protein>
    <recommendedName>
        <fullName evidence="6">Dynein heavy chain hydrolytic ATP-binding dynein motor region domain-containing protein</fullName>
    </recommendedName>
</protein>
<gene>
    <name evidence="4" type="ORF">BN1708_018482</name>
</gene>
<feature type="domain" description="Dynein heavy chain linker" evidence="2">
    <location>
        <begin position="1"/>
        <end position="172"/>
    </location>
</feature>
<feature type="non-terminal residue" evidence="4">
    <location>
        <position position="415"/>
    </location>
</feature>
<sequence>LEGVFTGNADIKHLLPIESSRFQNINSEFSTVMKKVYKQPYVLDVLGIANVQKSLERLAELLNKIQKALGEYLEKERVSFPRFYFVGDEDLLEMIGNSNDTLRIAKHFKKMFAGLSGLIMDDETIISGFTSKEGEAVRLKKEISLVKTPRINDWLTLLENGMKSTLAELLADAIAQYTPIFESESIDKSVLIEFMDAFPSQIVVLAAQATWTTAVEQSLADGGVTLQSLFDREVQVLRHLADTVLGDLEVIQRKKCEQLITECVHQRDCVEKLMKLNATTPTHYLWLLQMRYIYTPEGDFQQRLQVKMANAKLNYGFEYLGVPDRLVRTPLTDRCFLTLTQALEQRLGGSPYGPAGTGKTESVKALGLQLGRFTLVFCCDDTFDFQAMGRIFLGICQVGAWGCFDEFNRLEERIL</sequence>
<dbReference type="Pfam" id="PF12774">
    <property type="entry name" value="AAA_6"/>
    <property type="match status" value="1"/>
</dbReference>
<dbReference type="Gene3D" id="1.20.140.100">
    <property type="entry name" value="Dynein heavy chain, N-terminal domain 2"/>
    <property type="match status" value="1"/>
</dbReference>
<evidence type="ECO:0000259" key="2">
    <source>
        <dbReference type="Pfam" id="PF08393"/>
    </source>
</evidence>
<name>A0A0G4M7H7_VERLO</name>
<proteinExistence type="predicted"/>
<evidence type="ECO:0000313" key="4">
    <source>
        <dbReference type="EMBL" id="CRK30217.1"/>
    </source>
</evidence>
<dbReference type="FunFam" id="3.20.180.20:FF:000002">
    <property type="entry name" value="Cytoplasmic dynein heavy chain 1"/>
    <property type="match status" value="1"/>
</dbReference>
<evidence type="ECO:0000256" key="1">
    <source>
        <dbReference type="SAM" id="Coils"/>
    </source>
</evidence>
<organism evidence="4 5">
    <name type="scientific">Verticillium longisporum</name>
    <name type="common">Verticillium dahliae var. longisporum</name>
    <dbReference type="NCBI Taxonomy" id="100787"/>
    <lineage>
        <taxon>Eukaryota</taxon>
        <taxon>Fungi</taxon>
        <taxon>Dikarya</taxon>
        <taxon>Ascomycota</taxon>
        <taxon>Pezizomycotina</taxon>
        <taxon>Sordariomycetes</taxon>
        <taxon>Hypocreomycetidae</taxon>
        <taxon>Glomerellales</taxon>
        <taxon>Plectosphaerellaceae</taxon>
        <taxon>Verticillium</taxon>
    </lineage>
</organism>
<dbReference type="InterPro" id="IPR026983">
    <property type="entry name" value="DHC"/>
</dbReference>
<reference evidence="4 5" key="1">
    <citation type="submission" date="2015-05" db="EMBL/GenBank/DDBJ databases">
        <authorList>
            <person name="Wang D.B."/>
            <person name="Wang M."/>
        </authorList>
    </citation>
    <scope>NUCLEOTIDE SEQUENCE [LARGE SCALE GENOMIC DNA]</scope>
    <source>
        <strain evidence="4">VL1</strain>
    </source>
</reference>
<dbReference type="GO" id="GO:0030286">
    <property type="term" value="C:dynein complex"/>
    <property type="evidence" value="ECO:0007669"/>
    <property type="project" value="InterPro"/>
</dbReference>
<dbReference type="GO" id="GO:0005524">
    <property type="term" value="F:ATP binding"/>
    <property type="evidence" value="ECO:0007669"/>
    <property type="project" value="InterPro"/>
</dbReference>
<dbReference type="InterPro" id="IPR035699">
    <property type="entry name" value="AAA_6"/>
</dbReference>
<feature type="coiled-coil region" evidence="1">
    <location>
        <begin position="48"/>
        <end position="78"/>
    </location>
</feature>
<dbReference type="EMBL" id="CVQH01021401">
    <property type="protein sequence ID" value="CRK30217.1"/>
    <property type="molecule type" value="Genomic_DNA"/>
</dbReference>
<evidence type="ECO:0008006" key="6">
    <source>
        <dbReference type="Google" id="ProtNLM"/>
    </source>
</evidence>
<dbReference type="InterPro" id="IPR042222">
    <property type="entry name" value="Dynein_2_N"/>
</dbReference>
<feature type="domain" description="Dynein heavy chain hydrolytic ATP-binding dynein motor region" evidence="3">
    <location>
        <begin position="315"/>
        <end position="415"/>
    </location>
</feature>
<dbReference type="PANTHER" id="PTHR45703">
    <property type="entry name" value="DYNEIN HEAVY CHAIN"/>
    <property type="match status" value="1"/>
</dbReference>
<dbReference type="PANTHER" id="PTHR45703:SF36">
    <property type="entry name" value="DYNEIN HEAVY CHAIN, CYTOPLASMIC"/>
    <property type="match status" value="1"/>
</dbReference>
<dbReference type="Gene3D" id="3.20.180.20">
    <property type="entry name" value="Dynein heavy chain, N-terminal domain 2"/>
    <property type="match status" value="1"/>
</dbReference>
<dbReference type="Gene3D" id="3.40.50.300">
    <property type="entry name" value="P-loop containing nucleotide triphosphate hydrolases"/>
    <property type="match status" value="1"/>
</dbReference>
<dbReference type="InterPro" id="IPR027417">
    <property type="entry name" value="P-loop_NTPase"/>
</dbReference>
<keyword evidence="5" id="KW-1185">Reference proteome</keyword>
<dbReference type="Proteomes" id="UP000044602">
    <property type="component" value="Unassembled WGS sequence"/>
</dbReference>
<dbReference type="InterPro" id="IPR042228">
    <property type="entry name" value="Dynein_linker_3"/>
</dbReference>
<feature type="non-terminal residue" evidence="4">
    <location>
        <position position="1"/>
    </location>
</feature>
<keyword evidence="1" id="KW-0175">Coiled coil</keyword>
<dbReference type="AlphaFoldDB" id="A0A0G4M7H7"/>
<dbReference type="GO" id="GO:0051959">
    <property type="term" value="F:dynein light intermediate chain binding"/>
    <property type="evidence" value="ECO:0007669"/>
    <property type="project" value="InterPro"/>
</dbReference>
<dbReference type="InterPro" id="IPR013602">
    <property type="entry name" value="Dynein_heavy_linker"/>
</dbReference>
<dbReference type="Pfam" id="PF08393">
    <property type="entry name" value="DHC_N2"/>
    <property type="match status" value="1"/>
</dbReference>
<dbReference type="GO" id="GO:0045505">
    <property type="term" value="F:dynein intermediate chain binding"/>
    <property type="evidence" value="ECO:0007669"/>
    <property type="project" value="InterPro"/>
</dbReference>
<dbReference type="STRING" id="100787.A0A0G4M7H7"/>
<dbReference type="SUPFAM" id="SSF52540">
    <property type="entry name" value="P-loop containing nucleoside triphosphate hydrolases"/>
    <property type="match status" value="1"/>
</dbReference>
<evidence type="ECO:0000259" key="3">
    <source>
        <dbReference type="Pfam" id="PF12774"/>
    </source>
</evidence>
<dbReference type="Gene3D" id="1.20.58.1120">
    <property type="match status" value="1"/>
</dbReference>
<dbReference type="GO" id="GO:0007018">
    <property type="term" value="P:microtubule-based movement"/>
    <property type="evidence" value="ECO:0007669"/>
    <property type="project" value="InterPro"/>
</dbReference>
<accession>A0A0G4M7H7</accession>